<keyword evidence="3" id="KW-1003">Cell membrane</keyword>
<feature type="transmembrane region" description="Helical" evidence="7">
    <location>
        <begin position="219"/>
        <end position="242"/>
    </location>
</feature>
<feature type="transmembrane region" description="Helical" evidence="7">
    <location>
        <begin position="280"/>
        <end position="299"/>
    </location>
</feature>
<dbReference type="Proteomes" id="UP001255185">
    <property type="component" value="Unassembled WGS sequence"/>
</dbReference>
<keyword evidence="6 7" id="KW-0472">Membrane</keyword>
<keyword evidence="2" id="KW-0813">Transport</keyword>
<evidence type="ECO:0000313" key="9">
    <source>
        <dbReference type="Proteomes" id="UP001255185"/>
    </source>
</evidence>
<evidence type="ECO:0000256" key="7">
    <source>
        <dbReference type="SAM" id="Phobius"/>
    </source>
</evidence>
<comment type="subcellular location">
    <subcellularLocation>
        <location evidence="1">Membrane</location>
        <topology evidence="1">Multi-pass membrane protein</topology>
    </subcellularLocation>
</comment>
<dbReference type="Pfam" id="PF03547">
    <property type="entry name" value="Mem_trans"/>
    <property type="match status" value="1"/>
</dbReference>
<evidence type="ECO:0000256" key="5">
    <source>
        <dbReference type="ARBA" id="ARBA00022989"/>
    </source>
</evidence>
<dbReference type="EMBL" id="JAVDVI010000013">
    <property type="protein sequence ID" value="MDR6968803.1"/>
    <property type="molecule type" value="Genomic_DNA"/>
</dbReference>
<dbReference type="RefSeq" id="WP_310027416.1">
    <property type="nucleotide sequence ID" value="NZ_JAVDVI010000013.1"/>
</dbReference>
<sequence length="303" mass="33728">MENIILIFVCLLLGVFLQRVKDFPVNSHKALNQFVIYISLPALALYYIPKIELSSKLLFPMAVAWIGFLFSFVFFWSLGKAFGWSKKLVGCLILVGGLGNTSFVGFPVIEALYGREGLETAIVLDQTGSFLVLTTFGIIVASMYSRDTPKASLILRKVVLFPPFIAFIIGGTLNVFQIDFIETMQTVFQKLGGTVTPIALIAVGLQLKIERESKHWNFLALGLFFKLILTPAFFYILYILIFGQTGKIIEVSIMEAAMAPMITASILASSHGLKPKLSSMMIGFGIPLSFLTLAFWYWILQTF</sequence>
<organism evidence="8 9">
    <name type="scientific">Flavobacterium arsenatis</name>
    <dbReference type="NCBI Taxonomy" id="1484332"/>
    <lineage>
        <taxon>Bacteria</taxon>
        <taxon>Pseudomonadati</taxon>
        <taxon>Bacteroidota</taxon>
        <taxon>Flavobacteriia</taxon>
        <taxon>Flavobacteriales</taxon>
        <taxon>Flavobacteriaceae</taxon>
        <taxon>Flavobacterium</taxon>
    </lineage>
</organism>
<dbReference type="PANTHER" id="PTHR36838:SF1">
    <property type="entry name" value="SLR1864 PROTEIN"/>
    <property type="match status" value="1"/>
</dbReference>
<reference evidence="8 9" key="1">
    <citation type="submission" date="2023-07" db="EMBL/GenBank/DDBJ databases">
        <title>Sorghum-associated microbial communities from plants grown in Nebraska, USA.</title>
        <authorList>
            <person name="Schachtman D."/>
        </authorList>
    </citation>
    <scope>NUCLEOTIDE SEQUENCE [LARGE SCALE GENOMIC DNA]</scope>
    <source>
        <strain evidence="8 9">3773</strain>
    </source>
</reference>
<evidence type="ECO:0000313" key="8">
    <source>
        <dbReference type="EMBL" id="MDR6968803.1"/>
    </source>
</evidence>
<feature type="transmembrane region" description="Helical" evidence="7">
    <location>
        <begin position="129"/>
        <end position="146"/>
    </location>
</feature>
<keyword evidence="5 7" id="KW-1133">Transmembrane helix</keyword>
<keyword evidence="9" id="KW-1185">Reference proteome</keyword>
<feature type="transmembrane region" description="Helical" evidence="7">
    <location>
        <begin position="158"/>
        <end position="176"/>
    </location>
</feature>
<proteinExistence type="predicted"/>
<dbReference type="PANTHER" id="PTHR36838">
    <property type="entry name" value="AUXIN EFFLUX CARRIER FAMILY PROTEIN"/>
    <property type="match status" value="1"/>
</dbReference>
<feature type="transmembrane region" description="Helical" evidence="7">
    <location>
        <begin position="88"/>
        <end position="109"/>
    </location>
</feature>
<accession>A0ABU1TSE0</accession>
<evidence type="ECO:0000256" key="3">
    <source>
        <dbReference type="ARBA" id="ARBA00022475"/>
    </source>
</evidence>
<comment type="caution">
    <text evidence="8">The sequence shown here is derived from an EMBL/GenBank/DDBJ whole genome shotgun (WGS) entry which is preliminary data.</text>
</comment>
<evidence type="ECO:0000256" key="1">
    <source>
        <dbReference type="ARBA" id="ARBA00004141"/>
    </source>
</evidence>
<evidence type="ECO:0000256" key="2">
    <source>
        <dbReference type="ARBA" id="ARBA00022448"/>
    </source>
</evidence>
<evidence type="ECO:0000256" key="6">
    <source>
        <dbReference type="ARBA" id="ARBA00023136"/>
    </source>
</evidence>
<evidence type="ECO:0000256" key="4">
    <source>
        <dbReference type="ARBA" id="ARBA00022692"/>
    </source>
</evidence>
<protein>
    <submittedName>
        <fullName evidence="8">Permease</fullName>
    </submittedName>
</protein>
<dbReference type="InterPro" id="IPR004776">
    <property type="entry name" value="Mem_transp_PIN-like"/>
</dbReference>
<feature type="transmembrane region" description="Helical" evidence="7">
    <location>
        <begin position="57"/>
        <end position="76"/>
    </location>
</feature>
<feature type="transmembrane region" description="Helical" evidence="7">
    <location>
        <begin position="248"/>
        <end position="268"/>
    </location>
</feature>
<keyword evidence="4 7" id="KW-0812">Transmembrane</keyword>
<gene>
    <name evidence="8" type="ORF">J2X31_002829</name>
</gene>
<feature type="transmembrane region" description="Helical" evidence="7">
    <location>
        <begin position="188"/>
        <end position="207"/>
    </location>
</feature>
<name>A0ABU1TSE0_9FLAO</name>